<accession>A0A0N9NAB1</accession>
<dbReference type="Proteomes" id="UP000063789">
    <property type="component" value="Chromosome"/>
</dbReference>
<keyword evidence="3" id="KW-1185">Reference proteome</keyword>
<reference evidence="3" key="1">
    <citation type="submission" date="2015-06" db="EMBL/GenBank/DDBJ databases">
        <title>Complete genome sequence and metabolic analysis of phthalate degradation pathway in Gordonia sp. QH-11.</title>
        <authorList>
            <person name="Jin D."/>
            <person name="Kong X."/>
            <person name="Bai Z."/>
        </authorList>
    </citation>
    <scope>NUCLEOTIDE SEQUENCE [LARGE SCALE GENOMIC DNA]</scope>
    <source>
        <strain evidence="3">QH-11</strain>
    </source>
</reference>
<evidence type="ECO:0000313" key="2">
    <source>
        <dbReference type="EMBL" id="ALG84299.1"/>
    </source>
</evidence>
<dbReference type="AlphaFoldDB" id="A0A0N9NAB1"/>
<keyword evidence="1" id="KW-0812">Transmembrane</keyword>
<dbReference type="PATRIC" id="fig|1136941.3.peg.1441"/>
<reference evidence="2 3" key="2">
    <citation type="journal article" date="2017" name="Int. J. Syst. Evol. Microbiol.">
        <title>Gordonia phthalatica sp. nov., a di-n-butyl phthalate-degrading bacterium isolated from activated sludge.</title>
        <authorList>
            <person name="Jin D."/>
            <person name="Kong X."/>
            <person name="Jia M."/>
            <person name="Yu X."/>
            <person name="Wang X."/>
            <person name="Zhuang X."/>
            <person name="Deng Y."/>
            <person name="Bai Z."/>
        </authorList>
    </citation>
    <scope>NUCLEOTIDE SEQUENCE [LARGE SCALE GENOMIC DNA]</scope>
    <source>
        <strain evidence="2 3">QH-11</strain>
    </source>
</reference>
<sequence>MAIASPVSAVGPLAQTGVGATASIGALATTVDGWTAAALGAVFILLAAFTLFGAAGALARTLPMPGFRYRTPKLLAPSDDEYLALVGGA</sequence>
<feature type="transmembrane region" description="Helical" evidence="1">
    <location>
        <begin position="38"/>
        <end position="59"/>
    </location>
</feature>
<keyword evidence="1" id="KW-1133">Transmembrane helix</keyword>
<dbReference type="RefSeq" id="WP_062392280.1">
    <property type="nucleotide sequence ID" value="NZ_CP011853.1"/>
</dbReference>
<evidence type="ECO:0000313" key="3">
    <source>
        <dbReference type="Proteomes" id="UP000063789"/>
    </source>
</evidence>
<dbReference type="EMBL" id="CP011853">
    <property type="protein sequence ID" value="ALG84299.1"/>
    <property type="molecule type" value="Genomic_DNA"/>
</dbReference>
<keyword evidence="1" id="KW-0472">Membrane</keyword>
<proteinExistence type="predicted"/>
<dbReference type="KEGG" id="goq:ACH46_07025"/>
<protein>
    <submittedName>
        <fullName evidence="2">Uncharacterized protein</fullName>
    </submittedName>
</protein>
<gene>
    <name evidence="2" type="ORF">ACH46_07025</name>
</gene>
<dbReference type="STRING" id="1136941.ACH46_07025"/>
<evidence type="ECO:0000256" key="1">
    <source>
        <dbReference type="SAM" id="Phobius"/>
    </source>
</evidence>
<organism evidence="2 3">
    <name type="scientific">Gordonia phthalatica</name>
    <dbReference type="NCBI Taxonomy" id="1136941"/>
    <lineage>
        <taxon>Bacteria</taxon>
        <taxon>Bacillati</taxon>
        <taxon>Actinomycetota</taxon>
        <taxon>Actinomycetes</taxon>
        <taxon>Mycobacteriales</taxon>
        <taxon>Gordoniaceae</taxon>
        <taxon>Gordonia</taxon>
    </lineage>
</organism>
<name>A0A0N9NAB1_9ACTN</name>